<dbReference type="PROSITE" id="PS00498">
    <property type="entry name" value="TYROSINASE_2"/>
    <property type="match status" value="1"/>
</dbReference>
<comment type="caution">
    <text evidence="5">The sequence shown here is derived from an EMBL/GenBank/DDBJ whole genome shotgun (WGS) entry which is preliminary data.</text>
</comment>
<evidence type="ECO:0000259" key="4">
    <source>
        <dbReference type="PROSITE" id="PS00498"/>
    </source>
</evidence>
<keyword evidence="3" id="KW-0732">Signal</keyword>
<dbReference type="Pfam" id="PF00264">
    <property type="entry name" value="Tyrosinase"/>
    <property type="match status" value="1"/>
</dbReference>
<evidence type="ECO:0000256" key="1">
    <source>
        <dbReference type="ARBA" id="ARBA00022723"/>
    </source>
</evidence>
<reference evidence="5" key="1">
    <citation type="submission" date="2022-07" db="EMBL/GenBank/DDBJ databases">
        <title>Phylogenomic reconstructions and comparative analyses of Kickxellomycotina fungi.</title>
        <authorList>
            <person name="Reynolds N.K."/>
            <person name="Stajich J.E."/>
            <person name="Barry K."/>
            <person name="Grigoriev I.V."/>
            <person name="Crous P."/>
            <person name="Smith M.E."/>
        </authorList>
    </citation>
    <scope>NUCLEOTIDE SEQUENCE</scope>
    <source>
        <strain evidence="5">BCRC 34297</strain>
    </source>
</reference>
<dbReference type="GO" id="GO:0046872">
    <property type="term" value="F:metal ion binding"/>
    <property type="evidence" value="ECO:0007669"/>
    <property type="project" value="UniProtKB-KW"/>
</dbReference>
<dbReference type="InterPro" id="IPR050316">
    <property type="entry name" value="Tyrosinase/Hemocyanin"/>
</dbReference>
<protein>
    <recommendedName>
        <fullName evidence="4">Tyrosinase copper-binding domain-containing protein</fullName>
    </recommendedName>
</protein>
<feature type="chain" id="PRO_5040964744" description="Tyrosinase copper-binding domain-containing protein" evidence="3">
    <location>
        <begin position="20"/>
        <end position="425"/>
    </location>
</feature>
<evidence type="ECO:0000313" key="6">
    <source>
        <dbReference type="Proteomes" id="UP001140011"/>
    </source>
</evidence>
<evidence type="ECO:0000313" key="5">
    <source>
        <dbReference type="EMBL" id="KAJ2755322.1"/>
    </source>
</evidence>
<dbReference type="Gene3D" id="1.10.1280.10">
    <property type="entry name" value="Di-copper center containing domain from catechol oxidase"/>
    <property type="match status" value="1"/>
</dbReference>
<feature type="domain" description="Tyrosinase copper-binding" evidence="4">
    <location>
        <begin position="221"/>
        <end position="232"/>
    </location>
</feature>
<dbReference type="InterPro" id="IPR002227">
    <property type="entry name" value="Tyrosinase_Cu-bd"/>
</dbReference>
<keyword evidence="2" id="KW-0186">Copper</keyword>
<dbReference type="InterPro" id="IPR008922">
    <property type="entry name" value="Di-copper_centre_dom_sf"/>
</dbReference>
<sequence>MKFLKIAFGLALFGTRVNCMAVPPGAESVPVCKQIGVRKEVRSLTATEWQAYANAVAAAYNDKWIDWFGFYHSVVADTVHGSSQFLVFHRHFINSYEDILQRYNPAVMVPYWNMMIDFQNPANSAVLGSKYLGGNGVGAKGCVSSGVAGAWTLAYPKNHCLGRAYNNGTTISPWYSPEYVTSVLQRSDTYADLRAGIENSVHGAVHLGLNGDMSTMHSPTDPVFFLHHVNIDRLYAQWQAVKPATRTYMYDGVDSKNAPATVNDFITGTSTPVYQVMRLGYGNMCYTYDTIKAANGDASALVKRQPHKCIKRPSPATQQIIKQLPPKVLAQFYPAFANGPGHPLENEMVAISPLQPMAADACAVDFKAPPPNENMRGKMPFPSGLPDDWIKMQGSSVAEVRALEKSAYDMVEALNKANYLSPYMV</sequence>
<gene>
    <name evidence="5" type="ORF">GGI19_001746</name>
</gene>
<dbReference type="SUPFAM" id="SSF48056">
    <property type="entry name" value="Di-copper centre-containing domain"/>
    <property type="match status" value="1"/>
</dbReference>
<dbReference type="GO" id="GO:0016491">
    <property type="term" value="F:oxidoreductase activity"/>
    <property type="evidence" value="ECO:0007669"/>
    <property type="project" value="InterPro"/>
</dbReference>
<feature type="signal peptide" evidence="3">
    <location>
        <begin position="1"/>
        <end position="19"/>
    </location>
</feature>
<dbReference type="PRINTS" id="PR00092">
    <property type="entry name" value="TYROSINASE"/>
</dbReference>
<dbReference type="Proteomes" id="UP001140011">
    <property type="component" value="Unassembled WGS sequence"/>
</dbReference>
<keyword evidence="1" id="KW-0479">Metal-binding</keyword>
<organism evidence="5 6">
    <name type="scientific">Coemansia pectinata</name>
    <dbReference type="NCBI Taxonomy" id="1052879"/>
    <lineage>
        <taxon>Eukaryota</taxon>
        <taxon>Fungi</taxon>
        <taxon>Fungi incertae sedis</taxon>
        <taxon>Zoopagomycota</taxon>
        <taxon>Kickxellomycotina</taxon>
        <taxon>Kickxellomycetes</taxon>
        <taxon>Kickxellales</taxon>
        <taxon>Kickxellaceae</taxon>
        <taxon>Coemansia</taxon>
    </lineage>
</organism>
<proteinExistence type="predicted"/>
<dbReference type="AlphaFoldDB" id="A0A9W8GXJ7"/>
<dbReference type="PANTHER" id="PTHR11474:SF126">
    <property type="entry name" value="TYROSINASE-LIKE PROTEIN TYR-1-RELATED"/>
    <property type="match status" value="1"/>
</dbReference>
<accession>A0A9W8GXJ7</accession>
<dbReference type="OrthoDB" id="6132182at2759"/>
<dbReference type="EMBL" id="JANBUH010000068">
    <property type="protein sequence ID" value="KAJ2755322.1"/>
    <property type="molecule type" value="Genomic_DNA"/>
</dbReference>
<keyword evidence="6" id="KW-1185">Reference proteome</keyword>
<name>A0A9W8GXJ7_9FUNG</name>
<evidence type="ECO:0000256" key="2">
    <source>
        <dbReference type="ARBA" id="ARBA00023008"/>
    </source>
</evidence>
<dbReference type="PANTHER" id="PTHR11474">
    <property type="entry name" value="TYROSINASE FAMILY MEMBER"/>
    <property type="match status" value="1"/>
</dbReference>
<evidence type="ECO:0000256" key="3">
    <source>
        <dbReference type="SAM" id="SignalP"/>
    </source>
</evidence>